<keyword evidence="2" id="KW-1185">Reference proteome</keyword>
<accession>A0A183EW86</accession>
<reference evidence="1 2" key="2">
    <citation type="submission" date="2018-11" db="EMBL/GenBank/DDBJ databases">
        <authorList>
            <consortium name="Pathogen Informatics"/>
        </authorList>
    </citation>
    <scope>NUCLEOTIDE SEQUENCE [LARGE SCALE GENOMIC DNA]</scope>
</reference>
<dbReference type="AlphaFoldDB" id="A0A183EW86"/>
<name>A0A183EW86_9BILA</name>
<proteinExistence type="predicted"/>
<dbReference type="Proteomes" id="UP000271098">
    <property type="component" value="Unassembled WGS sequence"/>
</dbReference>
<dbReference type="EMBL" id="UYRT01104287">
    <property type="protein sequence ID" value="VDN43931.1"/>
    <property type="molecule type" value="Genomic_DNA"/>
</dbReference>
<organism evidence="3">
    <name type="scientific">Gongylonema pulchrum</name>
    <dbReference type="NCBI Taxonomy" id="637853"/>
    <lineage>
        <taxon>Eukaryota</taxon>
        <taxon>Metazoa</taxon>
        <taxon>Ecdysozoa</taxon>
        <taxon>Nematoda</taxon>
        <taxon>Chromadorea</taxon>
        <taxon>Rhabditida</taxon>
        <taxon>Spirurina</taxon>
        <taxon>Spiruromorpha</taxon>
        <taxon>Spiruroidea</taxon>
        <taxon>Gongylonematidae</taxon>
        <taxon>Gongylonema</taxon>
    </lineage>
</organism>
<dbReference type="WBParaSite" id="GPUH_0002525701-mRNA-1">
    <property type="protein sequence ID" value="GPUH_0002525701-mRNA-1"/>
    <property type="gene ID" value="GPUH_0002525701"/>
</dbReference>
<evidence type="ECO:0000313" key="3">
    <source>
        <dbReference type="WBParaSite" id="GPUH_0002525701-mRNA-1"/>
    </source>
</evidence>
<sequence>MCANVQCELQLMDRFTDITSCADLVDPLRRSLLPSFLHTWPSFVGFPPSILNVVPQASVVDLPVRPC</sequence>
<reference evidence="3" key="1">
    <citation type="submission" date="2016-06" db="UniProtKB">
        <authorList>
            <consortium name="WormBaseParasite"/>
        </authorList>
    </citation>
    <scope>IDENTIFICATION</scope>
</reference>
<gene>
    <name evidence="1" type="ORF">GPUH_LOCUS25226</name>
</gene>
<evidence type="ECO:0000313" key="1">
    <source>
        <dbReference type="EMBL" id="VDN43931.1"/>
    </source>
</evidence>
<evidence type="ECO:0000313" key="2">
    <source>
        <dbReference type="Proteomes" id="UP000271098"/>
    </source>
</evidence>
<protein>
    <submittedName>
        <fullName evidence="1 3">Uncharacterized protein</fullName>
    </submittedName>
</protein>